<name>A0A8S0ZC55_ARCPL</name>
<dbReference type="EMBL" id="CADEBD010000287">
    <property type="protein sequence ID" value="CAB3230184.1"/>
    <property type="molecule type" value="Genomic_DNA"/>
</dbReference>
<organism evidence="4 7">
    <name type="scientific">Arctia plantaginis</name>
    <name type="common">Wood tiger moth</name>
    <name type="synonym">Phalaena plantaginis</name>
    <dbReference type="NCBI Taxonomy" id="874455"/>
    <lineage>
        <taxon>Eukaryota</taxon>
        <taxon>Metazoa</taxon>
        <taxon>Ecdysozoa</taxon>
        <taxon>Arthropoda</taxon>
        <taxon>Hexapoda</taxon>
        <taxon>Insecta</taxon>
        <taxon>Pterygota</taxon>
        <taxon>Neoptera</taxon>
        <taxon>Endopterygota</taxon>
        <taxon>Lepidoptera</taxon>
        <taxon>Glossata</taxon>
        <taxon>Ditrysia</taxon>
        <taxon>Noctuoidea</taxon>
        <taxon>Erebidae</taxon>
        <taxon>Arctiinae</taxon>
        <taxon>Arctia</taxon>
    </lineage>
</organism>
<evidence type="ECO:0000313" key="7">
    <source>
        <dbReference type="Proteomes" id="UP000494256"/>
    </source>
</evidence>
<dbReference type="Gene3D" id="2.40.160.10">
    <property type="entry name" value="Porin"/>
    <property type="match status" value="1"/>
</dbReference>
<comment type="caution">
    <text evidence="4">The sequence shown here is derived from an EMBL/GenBank/DDBJ whole genome shotgun (WGS) entry which is preliminary data.</text>
</comment>
<dbReference type="AlphaFoldDB" id="A0A8S0ZC55"/>
<dbReference type="GO" id="GO:0005741">
    <property type="term" value="C:mitochondrial outer membrane"/>
    <property type="evidence" value="ECO:0007669"/>
    <property type="project" value="UniProtKB-SubCell"/>
</dbReference>
<evidence type="ECO:0000313" key="6">
    <source>
        <dbReference type="Proteomes" id="UP000494106"/>
    </source>
</evidence>
<proteinExistence type="predicted"/>
<evidence type="ECO:0000256" key="2">
    <source>
        <dbReference type="ARBA" id="ARBA00022452"/>
    </source>
</evidence>
<evidence type="ECO:0008006" key="8">
    <source>
        <dbReference type="Google" id="ProtNLM"/>
    </source>
</evidence>
<dbReference type="Proteomes" id="UP000494106">
    <property type="component" value="Unassembled WGS sequence"/>
</dbReference>
<keyword evidence="3" id="KW-0496">Mitochondrion</keyword>
<accession>A0A8S0ZC55</accession>
<reference evidence="6 7" key="1">
    <citation type="submission" date="2020-04" db="EMBL/GenBank/DDBJ databases">
        <authorList>
            <person name="Wallbank WR R."/>
            <person name="Pardo Diaz C."/>
            <person name="Kozak K."/>
            <person name="Martin S."/>
            <person name="Jiggins C."/>
            <person name="Moest M."/>
            <person name="Warren A I."/>
            <person name="Byers J.R.P. K."/>
            <person name="Montejo-Kovacevich G."/>
            <person name="Yen C E."/>
        </authorList>
    </citation>
    <scope>NUCLEOTIDE SEQUENCE [LARGE SCALE GENOMIC DNA]</scope>
</reference>
<gene>
    <name evidence="5" type="ORF">APLA_LOCUS13817</name>
    <name evidence="4" type="ORF">APLA_LOCUS4430</name>
</gene>
<keyword evidence="2" id="KW-0472">Membrane</keyword>
<comment type="subcellular location">
    <subcellularLocation>
        <location evidence="1">Mitochondrion outer membrane</location>
    </subcellularLocation>
</comment>
<keyword evidence="6" id="KW-1185">Reference proteome</keyword>
<evidence type="ECO:0000313" key="5">
    <source>
        <dbReference type="EMBL" id="CAB3252968.1"/>
    </source>
</evidence>
<dbReference type="EMBL" id="CADEBC010000561">
    <property type="protein sequence ID" value="CAB3252968.1"/>
    <property type="molecule type" value="Genomic_DNA"/>
</dbReference>
<keyword evidence="2" id="KW-0812">Transmembrane</keyword>
<keyword evidence="3" id="KW-1000">Mitochondrion outer membrane</keyword>
<keyword evidence="2" id="KW-1134">Transmembrane beta strand</keyword>
<dbReference type="Proteomes" id="UP000494256">
    <property type="component" value="Unassembled WGS sequence"/>
</dbReference>
<sequence length="322" mass="36796">MDINEDKIKQEVSSFVSSLQRLLPRKKEFHFLEPQKSNLTRLSDIHAEAKNTFPKCFIGAKIVILRDIMDRVKLVQQYNYGRSKEIHKCFSQLIHKEMEPKTTNEGLFIDSSGSATATYKEVLDGPYEMRLTSRIKDLVSSETEIVFEKENDQSVGSFSCFVKDVDPNTLRLITQWVYKVIPDLSIGTEIGFRPLAYPPTPDFSISARYERPTYTLSSTISKIGFQVCLYKQFSPDLRLGTIISEGARSGQVTLSLALQKNYSNGSELKIFVDSQRCGGFTFQKDVVFNEVHNEIRVLRLIGSTLIDRQRRVRFGVGFNLDF</sequence>
<evidence type="ECO:0000256" key="1">
    <source>
        <dbReference type="ARBA" id="ARBA00004294"/>
    </source>
</evidence>
<protein>
    <recommendedName>
        <fullName evidence="8">Mitochondrial import receptor subunit TOM40</fullName>
    </recommendedName>
</protein>
<evidence type="ECO:0000256" key="3">
    <source>
        <dbReference type="ARBA" id="ARBA00022787"/>
    </source>
</evidence>
<dbReference type="InterPro" id="IPR023614">
    <property type="entry name" value="Porin_dom_sf"/>
</dbReference>
<dbReference type="OrthoDB" id="7456548at2759"/>
<evidence type="ECO:0000313" key="4">
    <source>
        <dbReference type="EMBL" id="CAB3230184.1"/>
    </source>
</evidence>